<name>S9SNQ4_PAEAL</name>
<sequence>MKKIIISALMATLLLSACSKDPSKDPYSTESLLWNANDAITRVENDDPSKQTHIEGLRVIAEASLREDMEKYLKIAEHLEKGEIDKAKKLYKELGGK</sequence>
<evidence type="ECO:0000256" key="1">
    <source>
        <dbReference type="SAM" id="SignalP"/>
    </source>
</evidence>
<proteinExistence type="predicted"/>
<organism evidence="2 3">
    <name type="scientific">Paenibacillus alvei TS-15</name>
    <dbReference type="NCBI Taxonomy" id="1117108"/>
    <lineage>
        <taxon>Bacteria</taxon>
        <taxon>Bacillati</taxon>
        <taxon>Bacillota</taxon>
        <taxon>Bacilli</taxon>
        <taxon>Bacillales</taxon>
        <taxon>Paenibacillaceae</taxon>
        <taxon>Paenibacillus</taxon>
    </lineage>
</organism>
<dbReference type="RefSeq" id="WP_021259375.1">
    <property type="nucleotide sequence ID" value="NZ_ATMT01000043.1"/>
</dbReference>
<dbReference type="AlphaFoldDB" id="S9SNQ4"/>
<dbReference type="EMBL" id="ATMT01000043">
    <property type="protein sequence ID" value="EPY07407.1"/>
    <property type="molecule type" value="Genomic_DNA"/>
</dbReference>
<feature type="signal peptide" evidence="1">
    <location>
        <begin position="1"/>
        <end position="19"/>
    </location>
</feature>
<protein>
    <recommendedName>
        <fullName evidence="4">Lipoprotein</fullName>
    </recommendedName>
</protein>
<feature type="chain" id="PRO_5038651917" description="Lipoprotein" evidence="1">
    <location>
        <begin position="20"/>
        <end position="97"/>
    </location>
</feature>
<keyword evidence="1" id="KW-0732">Signal</keyword>
<accession>S9SNQ4</accession>
<evidence type="ECO:0008006" key="4">
    <source>
        <dbReference type="Google" id="ProtNLM"/>
    </source>
</evidence>
<dbReference type="Proteomes" id="UP000015344">
    <property type="component" value="Unassembled WGS sequence"/>
</dbReference>
<reference evidence="2 3" key="1">
    <citation type="submission" date="2013-05" db="EMBL/GenBank/DDBJ databases">
        <authorList>
            <person name="Strain E.A."/>
            <person name="Brown E."/>
            <person name="Allard M.W."/>
            <person name="Luo Y.L."/>
        </authorList>
    </citation>
    <scope>NUCLEOTIDE SEQUENCE [LARGE SCALE GENOMIC DNA]</scope>
    <source>
        <strain evidence="2 3">TS-15</strain>
    </source>
</reference>
<evidence type="ECO:0000313" key="2">
    <source>
        <dbReference type="EMBL" id="EPY07407.1"/>
    </source>
</evidence>
<gene>
    <name evidence="2" type="ORF">PAALTS15_09790</name>
</gene>
<evidence type="ECO:0000313" key="3">
    <source>
        <dbReference type="Proteomes" id="UP000015344"/>
    </source>
</evidence>
<comment type="caution">
    <text evidence="2">The sequence shown here is derived from an EMBL/GenBank/DDBJ whole genome shotgun (WGS) entry which is preliminary data.</text>
</comment>
<dbReference type="PROSITE" id="PS51257">
    <property type="entry name" value="PROKAR_LIPOPROTEIN"/>
    <property type="match status" value="1"/>
</dbReference>